<dbReference type="GO" id="GO:0005737">
    <property type="term" value="C:cytoplasm"/>
    <property type="evidence" value="ECO:0007669"/>
    <property type="project" value="UniProtKB-SubCell"/>
</dbReference>
<name>A0A084G5Y1_PSEDA</name>
<evidence type="ECO:0000256" key="1">
    <source>
        <dbReference type="ARBA" id="ARBA00004496"/>
    </source>
</evidence>
<dbReference type="GO" id="GO:0051879">
    <property type="term" value="F:Hsp90 protein binding"/>
    <property type="evidence" value="ECO:0007669"/>
    <property type="project" value="TreeGrafter"/>
</dbReference>
<gene>
    <name evidence="4" type="ORF">SAPIO_CDS6028</name>
</gene>
<dbReference type="SUPFAM" id="SSF48371">
    <property type="entry name" value="ARM repeat"/>
    <property type="match status" value="2"/>
</dbReference>
<dbReference type="Pfam" id="PF11701">
    <property type="entry name" value="UNC45-central"/>
    <property type="match status" value="1"/>
</dbReference>
<reference evidence="4 5" key="1">
    <citation type="journal article" date="2014" name="Genome Announc.">
        <title>Draft genome sequence of the pathogenic fungus Scedosporium apiospermum.</title>
        <authorList>
            <person name="Vandeputte P."/>
            <person name="Ghamrawi S."/>
            <person name="Rechenmann M."/>
            <person name="Iltis A."/>
            <person name="Giraud S."/>
            <person name="Fleury M."/>
            <person name="Thornton C."/>
            <person name="Delhaes L."/>
            <person name="Meyer W."/>
            <person name="Papon N."/>
            <person name="Bouchara J.P."/>
        </authorList>
    </citation>
    <scope>NUCLEOTIDE SEQUENCE [LARGE SCALE GENOMIC DNA]</scope>
    <source>
        <strain evidence="4 5">IHEM 14462</strain>
    </source>
</reference>
<dbReference type="InterPro" id="IPR016024">
    <property type="entry name" value="ARM-type_fold"/>
</dbReference>
<keyword evidence="5" id="KW-1185">Reference proteome</keyword>
<sequence length="708" mass="77790">MATTTVAAQQRPDLSREDRTQLLLAQLMEGGREDDETCRDLDKVTALLNEDFELTKADKDTPSICKVIDADCLDTILGHMDMRQPEDVRAHATLTTAAYLKAAGEEGAKALSTFFFDRVRRGTYDDFIVAFCVASLIFPIAPEIISELFLSPGFLPSLAPLMSRKWKSRKVETACLELLNAACMHPQCREAVEKYCIDWLEEVVDQDPNEVTRALDSDTQISLEDGSVNMNRHSLKVQVMAGVVLAKIRAIPSKTQLNNEGGERVQSASTTIEELTEKFTTFQLRKTDGHEDLKKAKQHSIEGLAYVTLRPTIKERVAHNPELLQNLIKSLSDAPPKSPMTYGALSIFVNLTRYRPSLTEEEEKMRQLKAYANAAGKLTQSQDDTLDDNTHVSERCKLVFEAGVTPVLVAHSKNGSTASLSLIVSIINSISLTSALRGKLAQQGAVKLLLTAWSSIPTKEPQARQMAAQALARILISINPALVFGGNRASPVTSAIRPLVSILTPDQTSEKRDLLPSFESLMALTNLASMDNADVRGLIIRTAWPQIEDLLLSSNTHVRKAAVELICNLVQDIEGMALYADGTPQAKQRLHILLALADSDDIATRSAASGALAALTAHENVVEAILQQERGISILFNLCKEDNEDLRHRAAFVLRNVVTAEGRVGELGKKQVAQQGGLEMLTECAKKTRRPEVLEVVLEVSKVLIEEK</sequence>
<dbReference type="GeneID" id="27725100"/>
<dbReference type="InterPro" id="IPR024660">
    <property type="entry name" value="UCS_central_dom"/>
</dbReference>
<dbReference type="RefSeq" id="XP_016642542.1">
    <property type="nucleotide sequence ID" value="XM_016788226.1"/>
</dbReference>
<dbReference type="InterPro" id="IPR011989">
    <property type="entry name" value="ARM-like"/>
</dbReference>
<evidence type="ECO:0000313" key="4">
    <source>
        <dbReference type="EMBL" id="KEZ42743.1"/>
    </source>
</evidence>
<dbReference type="HOGENOM" id="CLU_016305_0_0_1"/>
<dbReference type="Proteomes" id="UP000028545">
    <property type="component" value="Unassembled WGS sequence"/>
</dbReference>
<keyword evidence="2" id="KW-0963">Cytoplasm</keyword>
<dbReference type="PANTHER" id="PTHR45994:SF1">
    <property type="entry name" value="FI21225P1"/>
    <property type="match status" value="1"/>
</dbReference>
<dbReference type="OrthoDB" id="5574718at2759"/>
<dbReference type="EMBL" id="JOWA01000099">
    <property type="protein sequence ID" value="KEZ42743.1"/>
    <property type="molecule type" value="Genomic_DNA"/>
</dbReference>
<evidence type="ECO:0000259" key="3">
    <source>
        <dbReference type="Pfam" id="PF11701"/>
    </source>
</evidence>
<dbReference type="VEuPathDB" id="FungiDB:SAPIO_CDS6028"/>
<protein>
    <submittedName>
        <fullName evidence="4">Actin cytoskeleton organization protein</fullName>
    </submittedName>
</protein>
<comment type="caution">
    <text evidence="4">The sequence shown here is derived from an EMBL/GenBank/DDBJ whole genome shotgun (WGS) entry which is preliminary data.</text>
</comment>
<dbReference type="KEGG" id="sapo:SAPIO_CDS6028"/>
<dbReference type="PANTHER" id="PTHR45994">
    <property type="entry name" value="FI21225P1"/>
    <property type="match status" value="1"/>
</dbReference>
<proteinExistence type="predicted"/>
<dbReference type="AlphaFoldDB" id="A0A084G5Y1"/>
<evidence type="ECO:0000313" key="5">
    <source>
        <dbReference type="Proteomes" id="UP000028545"/>
    </source>
</evidence>
<evidence type="ECO:0000256" key="2">
    <source>
        <dbReference type="ARBA" id="ARBA00022490"/>
    </source>
</evidence>
<comment type="subcellular location">
    <subcellularLocation>
        <location evidence="1">Cytoplasm</location>
    </subcellularLocation>
</comment>
<dbReference type="Gene3D" id="1.25.10.10">
    <property type="entry name" value="Leucine-rich Repeat Variant"/>
    <property type="match status" value="1"/>
</dbReference>
<feature type="domain" description="UNC-45/Cro1/She4 central" evidence="3">
    <location>
        <begin position="71"/>
        <end position="248"/>
    </location>
</feature>
<organism evidence="4 5">
    <name type="scientific">Pseudallescheria apiosperma</name>
    <name type="common">Scedosporium apiospermum</name>
    <dbReference type="NCBI Taxonomy" id="563466"/>
    <lineage>
        <taxon>Eukaryota</taxon>
        <taxon>Fungi</taxon>
        <taxon>Dikarya</taxon>
        <taxon>Ascomycota</taxon>
        <taxon>Pezizomycotina</taxon>
        <taxon>Sordariomycetes</taxon>
        <taxon>Hypocreomycetidae</taxon>
        <taxon>Microascales</taxon>
        <taxon>Microascaceae</taxon>
        <taxon>Scedosporium</taxon>
    </lineage>
</organism>
<dbReference type="OMA" id="VCNLMTC"/>
<accession>A0A084G5Y1</accession>